<comment type="caution">
    <text evidence="5">The sequence shown here is derived from an EMBL/GenBank/DDBJ whole genome shotgun (WGS) entry which is preliminary data.</text>
</comment>
<organism evidence="5 6">
    <name type="scientific">Prunus dulcis</name>
    <name type="common">Almond</name>
    <name type="synonym">Amygdalus dulcis</name>
    <dbReference type="NCBI Taxonomy" id="3755"/>
    <lineage>
        <taxon>Eukaryota</taxon>
        <taxon>Viridiplantae</taxon>
        <taxon>Streptophyta</taxon>
        <taxon>Embryophyta</taxon>
        <taxon>Tracheophyta</taxon>
        <taxon>Spermatophyta</taxon>
        <taxon>Magnoliopsida</taxon>
        <taxon>eudicotyledons</taxon>
        <taxon>Gunneridae</taxon>
        <taxon>Pentapetalae</taxon>
        <taxon>rosids</taxon>
        <taxon>fabids</taxon>
        <taxon>Rosales</taxon>
        <taxon>Rosaceae</taxon>
        <taxon>Amygdaloideae</taxon>
        <taxon>Amygdaleae</taxon>
        <taxon>Prunus</taxon>
    </lineage>
</organism>
<evidence type="ECO:0000256" key="3">
    <source>
        <dbReference type="SAM" id="MobiDB-lite"/>
    </source>
</evidence>
<name>A0AAD4VLV2_PRUDU</name>
<evidence type="ECO:0000256" key="2">
    <source>
        <dbReference type="ARBA" id="ARBA00022737"/>
    </source>
</evidence>
<dbReference type="Pfam" id="PF04927">
    <property type="entry name" value="SMP"/>
    <property type="match status" value="3"/>
</dbReference>
<sequence length="293" mass="30158">MSQEQPRKPEDQKEAVTYGDVFPVVQGGELADKLVAPKDAAIMQAAENAVLGKTIKGGAAATLQTAARQNEKAGVVGPDDMNANIVTGDEGVSVKEADLPGRRIITESIAGQGSDSNTRNVDHEKQRKIYKLVEAVGQYSQRAPLAAPNTIQAGGAGGAGSQITIGEALEATAMTAGQKPVEWSDAAAIQAAEVRATGRTNIVPGGVAAAAQSAATLNARATKDEEKTKLADILADATSKLPADKPATRRDAEGVTGAEMRNDPFLTTHPTGVAASVAAAARLNQTNSNEMPK</sequence>
<comment type="similarity">
    <text evidence="1">Belongs to the LEA type SMP family.</text>
</comment>
<keyword evidence="2" id="KW-0677">Repeat</keyword>
<gene>
    <name evidence="5" type="ORF">L3X38_035651</name>
</gene>
<feature type="compositionally biased region" description="Basic and acidic residues" evidence="3">
    <location>
        <begin position="242"/>
        <end position="253"/>
    </location>
</feature>
<dbReference type="AlphaFoldDB" id="A0AAD4VLV2"/>
<dbReference type="InterPro" id="IPR042971">
    <property type="entry name" value="LEA_SMP"/>
</dbReference>
<feature type="domain" description="SMP" evidence="4">
    <location>
        <begin position="228"/>
        <end position="285"/>
    </location>
</feature>
<evidence type="ECO:0000256" key="1">
    <source>
        <dbReference type="ARBA" id="ARBA00010733"/>
    </source>
</evidence>
<accession>A0AAD4VLV2</accession>
<dbReference type="PANTHER" id="PTHR31174:SF34">
    <property type="entry name" value="LATE EMBRYOGENESIS ABUNDANT PROTEIN 47"/>
    <property type="match status" value="1"/>
</dbReference>
<reference evidence="5 6" key="1">
    <citation type="journal article" date="2022" name="G3 (Bethesda)">
        <title>Whole-genome sequence and methylome profiling of the almond [Prunus dulcis (Mill.) D.A. Webb] cultivar 'Nonpareil'.</title>
        <authorList>
            <person name="D'Amico-Willman K.M."/>
            <person name="Ouma W.Z."/>
            <person name="Meulia T."/>
            <person name="Sideli G.M."/>
            <person name="Gradziel T.M."/>
            <person name="Fresnedo-Ramirez J."/>
        </authorList>
    </citation>
    <scope>NUCLEOTIDE SEQUENCE [LARGE SCALE GENOMIC DNA]</scope>
    <source>
        <strain evidence="5">Clone GOH B32 T37-40</strain>
    </source>
</reference>
<evidence type="ECO:0000313" key="5">
    <source>
        <dbReference type="EMBL" id="KAI5326577.1"/>
    </source>
</evidence>
<dbReference type="PANTHER" id="PTHR31174">
    <property type="entry name" value="SEED MATURATION FAMILY PROTEIN"/>
    <property type="match status" value="1"/>
</dbReference>
<dbReference type="EMBL" id="JAJFAZ020000006">
    <property type="protein sequence ID" value="KAI5326577.1"/>
    <property type="molecule type" value="Genomic_DNA"/>
</dbReference>
<keyword evidence="6" id="KW-1185">Reference proteome</keyword>
<feature type="domain" description="SMP" evidence="4">
    <location>
        <begin position="16"/>
        <end position="72"/>
    </location>
</feature>
<evidence type="ECO:0000259" key="4">
    <source>
        <dbReference type="Pfam" id="PF04927"/>
    </source>
</evidence>
<dbReference type="Proteomes" id="UP001054821">
    <property type="component" value="Chromosome 6"/>
</dbReference>
<protein>
    <recommendedName>
        <fullName evidence="4">SMP domain-containing protein</fullName>
    </recommendedName>
</protein>
<dbReference type="InterPro" id="IPR007011">
    <property type="entry name" value="LEA_SMP_dom"/>
</dbReference>
<proteinExistence type="inferred from homology"/>
<feature type="domain" description="SMP" evidence="4">
    <location>
        <begin position="163"/>
        <end position="221"/>
    </location>
</feature>
<evidence type="ECO:0000313" key="6">
    <source>
        <dbReference type="Proteomes" id="UP001054821"/>
    </source>
</evidence>
<feature type="region of interest" description="Disordered" evidence="3">
    <location>
        <begin position="240"/>
        <end position="269"/>
    </location>
</feature>